<dbReference type="OMA" id="AYVVGHY"/>
<organism evidence="1 2">
    <name type="scientific">Cyprinodon variegatus</name>
    <name type="common">Sheepshead minnow</name>
    <dbReference type="NCBI Taxonomy" id="28743"/>
    <lineage>
        <taxon>Eukaryota</taxon>
        <taxon>Metazoa</taxon>
        <taxon>Chordata</taxon>
        <taxon>Craniata</taxon>
        <taxon>Vertebrata</taxon>
        <taxon>Euteleostomi</taxon>
        <taxon>Actinopterygii</taxon>
        <taxon>Neopterygii</taxon>
        <taxon>Teleostei</taxon>
        <taxon>Neoteleostei</taxon>
        <taxon>Acanthomorphata</taxon>
        <taxon>Ovalentaria</taxon>
        <taxon>Atherinomorphae</taxon>
        <taxon>Cyprinodontiformes</taxon>
        <taxon>Cyprinodontidae</taxon>
        <taxon>Cyprinodon</taxon>
    </lineage>
</organism>
<name>A0A3Q2E0C0_CYPVA</name>
<keyword evidence="2" id="KW-1185">Reference proteome</keyword>
<protein>
    <recommendedName>
        <fullName evidence="3">SCP domain-containing protein</fullName>
    </recommendedName>
</protein>
<dbReference type="Gene3D" id="3.40.33.10">
    <property type="entry name" value="CAP"/>
    <property type="match status" value="1"/>
</dbReference>
<dbReference type="Ensembl" id="ENSCVAT00000003505.1">
    <property type="protein sequence ID" value="ENSCVAP00000024704.1"/>
    <property type="gene ID" value="ENSCVAG00000008961.1"/>
</dbReference>
<dbReference type="STRING" id="28743.ENSCVAP00000024704"/>
<reference evidence="1" key="1">
    <citation type="submission" date="2025-08" db="UniProtKB">
        <authorList>
            <consortium name="Ensembl"/>
        </authorList>
    </citation>
    <scope>IDENTIFICATION</scope>
</reference>
<dbReference type="Proteomes" id="UP000265020">
    <property type="component" value="Unassembled WGS sequence"/>
</dbReference>
<dbReference type="SUPFAM" id="SSF55797">
    <property type="entry name" value="PR-1-like"/>
    <property type="match status" value="1"/>
</dbReference>
<accession>A0A3Q2E0C0</accession>
<evidence type="ECO:0008006" key="3">
    <source>
        <dbReference type="Google" id="ProtNLM"/>
    </source>
</evidence>
<dbReference type="GeneTree" id="ENSGT00940000177785"/>
<sequence length="69" mass="7511">QNTVPSAPSVMFTLTSERGFTQLVWKDSKEVGVGMASSGKKAFIVGRYRPGGNLSGEEHFRRNVLPKGN</sequence>
<dbReference type="InterPro" id="IPR035940">
    <property type="entry name" value="CAP_sf"/>
</dbReference>
<evidence type="ECO:0000313" key="1">
    <source>
        <dbReference type="Ensembl" id="ENSCVAP00000024704.1"/>
    </source>
</evidence>
<proteinExistence type="predicted"/>
<reference evidence="1" key="2">
    <citation type="submission" date="2025-09" db="UniProtKB">
        <authorList>
            <consortium name="Ensembl"/>
        </authorList>
    </citation>
    <scope>IDENTIFICATION</scope>
</reference>
<dbReference type="AlphaFoldDB" id="A0A3Q2E0C0"/>
<evidence type="ECO:0000313" key="2">
    <source>
        <dbReference type="Proteomes" id="UP000265020"/>
    </source>
</evidence>